<gene>
    <name evidence="1" type="ORF">Harvfovirus5_1</name>
</gene>
<feature type="non-terminal residue" evidence="1">
    <location>
        <position position="193"/>
    </location>
</feature>
<organism evidence="1">
    <name type="scientific">Harvfovirus sp</name>
    <dbReference type="NCBI Taxonomy" id="2487768"/>
    <lineage>
        <taxon>Viruses</taxon>
        <taxon>Varidnaviria</taxon>
        <taxon>Bamfordvirae</taxon>
        <taxon>Nucleocytoviricota</taxon>
        <taxon>Megaviricetes</taxon>
        <taxon>Imitervirales</taxon>
        <taxon>Mimiviridae</taxon>
        <taxon>Klosneuvirinae</taxon>
    </lineage>
</organism>
<accession>A0A3G5A0I3</accession>
<name>A0A3G5A0I3_9VIRU</name>
<protein>
    <submittedName>
        <fullName evidence="1">Uncharacterized protein</fullName>
    </submittedName>
</protein>
<sequence length="193" mass="23448">MTKIKLRGFQMYDGYFGPHSRTQVYILPVYSFKCPCDFDHYIMRQELDNNYEEKIFRPKYLKNFMELKKKKIKELIELIPHETIKISPVLCEHSPFKVNSMIFFKKISCGDRPDLDSDLLKSFITCLKNTPYFEIDHMINRFIIDYWAYCSYSWYIKNRPPENITFQEITYNIDHAFETNLLITFEYDRSKFK</sequence>
<reference evidence="1" key="1">
    <citation type="submission" date="2018-10" db="EMBL/GenBank/DDBJ databases">
        <title>Hidden diversity of soil giant viruses.</title>
        <authorList>
            <person name="Schulz F."/>
            <person name="Alteio L."/>
            <person name="Goudeau D."/>
            <person name="Ryan E.M."/>
            <person name="Malmstrom R.R."/>
            <person name="Blanchard J."/>
            <person name="Woyke T."/>
        </authorList>
    </citation>
    <scope>NUCLEOTIDE SEQUENCE</scope>
    <source>
        <strain evidence="1">HAV1</strain>
    </source>
</reference>
<proteinExistence type="predicted"/>
<evidence type="ECO:0000313" key="1">
    <source>
        <dbReference type="EMBL" id="AYV80697.1"/>
    </source>
</evidence>
<dbReference type="EMBL" id="MK072247">
    <property type="protein sequence ID" value="AYV80697.1"/>
    <property type="molecule type" value="Genomic_DNA"/>
</dbReference>